<proteinExistence type="predicted"/>
<protein>
    <submittedName>
        <fullName evidence="1">Uncharacterized protein</fullName>
    </submittedName>
</protein>
<comment type="caution">
    <text evidence="1">The sequence shown here is derived from an EMBL/GenBank/DDBJ whole genome shotgun (WGS) entry which is preliminary data.</text>
</comment>
<sequence length="440" mass="49305">MSLHKFEIEKFNGSNDFTLWKVKMKAFLVQQGCAAALDGEENLPETMEATEKASFMAKAHSAIPLSLGDEVLREVANETDAALLWKKLEDKYQKKSLTNQQAHFKRDCPHRKNGKEKKESDGKASASVVQESSDEGDFEGSDVLTVVTTNALDTWMMDSGASYHMTFNKNWFHSFKEWKGSVSLGDDEVLPVKGSGLLQIKMYDGIVRTFDAWYVPGLRKNLISLGTLNNQGYKFAGGDGQNKAEAVNTASYLVNRSPSTAIDCKTPQEVWYGTPSDYSGLRIFGYPTYAHVNNGKLEPRKKELADHAGKTDHDASQKVEVKVKAEARNEILENPATQPIDEEDTDEQDEESQPIAIRRPRSEIRRPANQSALCLAKNPVYHERSKHIDVKLNFIRDIIENDDFGIEKIATADNPADMLIKPLPTEKFKHSLDLVNVHIV</sequence>
<keyword evidence="2" id="KW-1185">Reference proteome</keyword>
<organism evidence="1 2">
    <name type="scientific">Bauhinia variegata</name>
    <name type="common">Purple orchid tree</name>
    <name type="synonym">Phanera variegata</name>
    <dbReference type="NCBI Taxonomy" id="167791"/>
    <lineage>
        <taxon>Eukaryota</taxon>
        <taxon>Viridiplantae</taxon>
        <taxon>Streptophyta</taxon>
        <taxon>Embryophyta</taxon>
        <taxon>Tracheophyta</taxon>
        <taxon>Spermatophyta</taxon>
        <taxon>Magnoliopsida</taxon>
        <taxon>eudicotyledons</taxon>
        <taxon>Gunneridae</taxon>
        <taxon>Pentapetalae</taxon>
        <taxon>rosids</taxon>
        <taxon>fabids</taxon>
        <taxon>Fabales</taxon>
        <taxon>Fabaceae</taxon>
        <taxon>Cercidoideae</taxon>
        <taxon>Cercideae</taxon>
        <taxon>Bauhiniinae</taxon>
        <taxon>Bauhinia</taxon>
    </lineage>
</organism>
<dbReference type="Proteomes" id="UP000828941">
    <property type="component" value="Chromosome 8"/>
</dbReference>
<accession>A0ACB9N0I8</accession>
<evidence type="ECO:0000313" key="1">
    <source>
        <dbReference type="EMBL" id="KAI4328696.1"/>
    </source>
</evidence>
<reference evidence="1 2" key="1">
    <citation type="journal article" date="2022" name="DNA Res.">
        <title>Chromosomal-level genome assembly of the orchid tree Bauhinia variegata (Leguminosae; Cercidoideae) supports the allotetraploid origin hypothesis of Bauhinia.</title>
        <authorList>
            <person name="Zhong Y."/>
            <person name="Chen Y."/>
            <person name="Zheng D."/>
            <person name="Pang J."/>
            <person name="Liu Y."/>
            <person name="Luo S."/>
            <person name="Meng S."/>
            <person name="Qian L."/>
            <person name="Wei D."/>
            <person name="Dai S."/>
            <person name="Zhou R."/>
        </authorList>
    </citation>
    <scope>NUCLEOTIDE SEQUENCE [LARGE SCALE GENOMIC DNA]</scope>
    <source>
        <strain evidence="1">BV-YZ2020</strain>
    </source>
</reference>
<dbReference type="EMBL" id="CM039433">
    <property type="protein sequence ID" value="KAI4328696.1"/>
    <property type="molecule type" value="Genomic_DNA"/>
</dbReference>
<name>A0ACB9N0I8_BAUVA</name>
<gene>
    <name evidence="1" type="ORF">L6164_021031</name>
</gene>
<evidence type="ECO:0000313" key="2">
    <source>
        <dbReference type="Proteomes" id="UP000828941"/>
    </source>
</evidence>